<dbReference type="Proteomes" id="UP000825935">
    <property type="component" value="Chromosome 16"/>
</dbReference>
<feature type="signal peptide" evidence="1">
    <location>
        <begin position="1"/>
        <end position="31"/>
    </location>
</feature>
<evidence type="ECO:0000313" key="2">
    <source>
        <dbReference type="EMBL" id="KAH7387666.1"/>
    </source>
</evidence>
<protein>
    <recommendedName>
        <fullName evidence="4">Secreted protein</fullName>
    </recommendedName>
</protein>
<proteinExistence type="predicted"/>
<keyword evidence="1" id="KW-0732">Signal</keyword>
<evidence type="ECO:0000256" key="1">
    <source>
        <dbReference type="SAM" id="SignalP"/>
    </source>
</evidence>
<dbReference type="EMBL" id="CM035421">
    <property type="protein sequence ID" value="KAH7387666.1"/>
    <property type="molecule type" value="Genomic_DNA"/>
</dbReference>
<evidence type="ECO:0000313" key="3">
    <source>
        <dbReference type="Proteomes" id="UP000825935"/>
    </source>
</evidence>
<comment type="caution">
    <text evidence="2">The sequence shown here is derived from an EMBL/GenBank/DDBJ whole genome shotgun (WGS) entry which is preliminary data.</text>
</comment>
<evidence type="ECO:0008006" key="4">
    <source>
        <dbReference type="Google" id="ProtNLM"/>
    </source>
</evidence>
<feature type="chain" id="PRO_5035940983" description="Secreted protein" evidence="1">
    <location>
        <begin position="32"/>
        <end position="85"/>
    </location>
</feature>
<gene>
    <name evidence="2" type="ORF">KP509_16G035500</name>
</gene>
<sequence length="85" mass="9897">MMRITSWEARLFIASAIHLFLFCCIVHEVTGLPDFTILSSKEEPSISWCRALQKCTLPYPMIIRNYLSFCTVLSWWTDIVVPNQI</sequence>
<accession>A0A8T2T1G8</accession>
<name>A0A8T2T1G8_CERRI</name>
<keyword evidence="3" id="KW-1185">Reference proteome</keyword>
<reference evidence="2" key="1">
    <citation type="submission" date="2021-08" db="EMBL/GenBank/DDBJ databases">
        <title>WGS assembly of Ceratopteris richardii.</title>
        <authorList>
            <person name="Marchant D.B."/>
            <person name="Chen G."/>
            <person name="Jenkins J."/>
            <person name="Shu S."/>
            <person name="Leebens-Mack J."/>
            <person name="Grimwood J."/>
            <person name="Schmutz J."/>
            <person name="Soltis P."/>
            <person name="Soltis D."/>
            <person name="Chen Z.-H."/>
        </authorList>
    </citation>
    <scope>NUCLEOTIDE SEQUENCE</scope>
    <source>
        <strain evidence="2">Whitten #5841</strain>
        <tissue evidence="2">Leaf</tissue>
    </source>
</reference>
<dbReference type="AlphaFoldDB" id="A0A8T2T1G8"/>
<organism evidence="2 3">
    <name type="scientific">Ceratopteris richardii</name>
    <name type="common">Triangle waterfern</name>
    <dbReference type="NCBI Taxonomy" id="49495"/>
    <lineage>
        <taxon>Eukaryota</taxon>
        <taxon>Viridiplantae</taxon>
        <taxon>Streptophyta</taxon>
        <taxon>Embryophyta</taxon>
        <taxon>Tracheophyta</taxon>
        <taxon>Polypodiopsida</taxon>
        <taxon>Polypodiidae</taxon>
        <taxon>Polypodiales</taxon>
        <taxon>Pteridineae</taxon>
        <taxon>Pteridaceae</taxon>
        <taxon>Parkerioideae</taxon>
        <taxon>Ceratopteris</taxon>
    </lineage>
</organism>